<dbReference type="AlphaFoldDB" id="A0A8S9PZJ1"/>
<keyword evidence="1" id="KW-0472">Membrane</keyword>
<comment type="caution">
    <text evidence="2">The sequence shown here is derived from an EMBL/GenBank/DDBJ whole genome shotgun (WGS) entry which is preliminary data.</text>
</comment>
<dbReference type="EMBL" id="QGKX02001290">
    <property type="protein sequence ID" value="KAF3535267.1"/>
    <property type="molecule type" value="Genomic_DNA"/>
</dbReference>
<organism evidence="2 3">
    <name type="scientific">Brassica cretica</name>
    <name type="common">Mustard</name>
    <dbReference type="NCBI Taxonomy" id="69181"/>
    <lineage>
        <taxon>Eukaryota</taxon>
        <taxon>Viridiplantae</taxon>
        <taxon>Streptophyta</taxon>
        <taxon>Embryophyta</taxon>
        <taxon>Tracheophyta</taxon>
        <taxon>Spermatophyta</taxon>
        <taxon>Magnoliopsida</taxon>
        <taxon>eudicotyledons</taxon>
        <taxon>Gunneridae</taxon>
        <taxon>Pentapetalae</taxon>
        <taxon>rosids</taxon>
        <taxon>malvids</taxon>
        <taxon>Brassicales</taxon>
        <taxon>Brassicaceae</taxon>
        <taxon>Brassiceae</taxon>
        <taxon>Brassica</taxon>
    </lineage>
</organism>
<evidence type="ECO:0000313" key="2">
    <source>
        <dbReference type="EMBL" id="KAF3535267.1"/>
    </source>
</evidence>
<accession>A0A8S9PZJ1</accession>
<feature type="transmembrane region" description="Helical" evidence="1">
    <location>
        <begin position="116"/>
        <end position="136"/>
    </location>
</feature>
<name>A0A8S9PZJ1_BRACR</name>
<evidence type="ECO:0000313" key="3">
    <source>
        <dbReference type="Proteomes" id="UP000712600"/>
    </source>
</evidence>
<proteinExistence type="predicted"/>
<protein>
    <submittedName>
        <fullName evidence="2">Uncharacterized protein</fullName>
    </submittedName>
</protein>
<evidence type="ECO:0000256" key="1">
    <source>
        <dbReference type="SAM" id="Phobius"/>
    </source>
</evidence>
<sequence length="197" mass="21868">MPKRLFNFFGAPGAVREPTKLPQCSPPPHLYDVPVLPPFAPSAAPESAVAVPASLPRSSRFPLSAYSKVLHRALLSDRVKGGCEVCHQGRQPFVTASLAPKRSFLSPVESSAFMEYIYFFMLHFPLSIAPTVSYYVALMSLPYLLCCVAGWSLIILSALDRILFYWRPPPVVPRSKIQQPPLKLLGAILVSVRWNIF</sequence>
<keyword evidence="1" id="KW-1133">Transmembrane helix</keyword>
<reference evidence="2" key="1">
    <citation type="submission" date="2019-12" db="EMBL/GenBank/DDBJ databases">
        <title>Genome sequencing and annotation of Brassica cretica.</title>
        <authorList>
            <person name="Studholme D.J."/>
            <person name="Sarris P."/>
        </authorList>
    </citation>
    <scope>NUCLEOTIDE SEQUENCE</scope>
    <source>
        <strain evidence="2">PFS-109/04</strain>
        <tissue evidence="2">Leaf</tissue>
    </source>
</reference>
<dbReference type="Proteomes" id="UP000712600">
    <property type="component" value="Unassembled WGS sequence"/>
</dbReference>
<feature type="transmembrane region" description="Helical" evidence="1">
    <location>
        <begin position="142"/>
        <end position="166"/>
    </location>
</feature>
<gene>
    <name evidence="2" type="ORF">F2Q69_00019788</name>
</gene>
<keyword evidence="1" id="KW-0812">Transmembrane</keyword>